<feature type="domain" description="DprA winged helix" evidence="3">
    <location>
        <begin position="224"/>
        <end position="267"/>
    </location>
</feature>
<evidence type="ECO:0000256" key="1">
    <source>
        <dbReference type="ARBA" id="ARBA00006525"/>
    </source>
</evidence>
<comment type="similarity">
    <text evidence="1">Belongs to the DprA/Smf family.</text>
</comment>
<organism evidence="4 5">
    <name type="scientific">Candidatus Collierbacteria bacterium CG09_land_8_20_14_0_10_46_12</name>
    <dbReference type="NCBI Taxonomy" id="1974533"/>
    <lineage>
        <taxon>Bacteria</taxon>
        <taxon>Candidatus Collieribacteriota</taxon>
    </lineage>
</organism>
<sequence length="279" mass="30538">MGEDLIGRDDKNFPEKLRVVKPVVKQIWYRGKWENNIFKKCCAVVGSRKMSRYGKQVLAEMIPKLCNAGYSIVSGLMYGVDQEAHKLTLECGGCAIGILGWGIEAKSEEGADKLIEKIVEGGGLILSEYPDKTSARTWTFPQRNRIVVALSEKVIVVEAGEKSGSLHTVALARKQGKELLAVPGSIFSPTSVGTNNLIASGVAKSFMLKNTHSEQVQRLGMKLNESEEEVVGLLKIEGPMGVNEISRRTGSGAGEILSRLMKLEMSGILSEERGIWRML</sequence>
<dbReference type="Pfam" id="PF02481">
    <property type="entry name" value="DNA_processg_A"/>
    <property type="match status" value="1"/>
</dbReference>
<dbReference type="Pfam" id="PF17782">
    <property type="entry name" value="WHD_DprA"/>
    <property type="match status" value="1"/>
</dbReference>
<dbReference type="Gene3D" id="3.40.50.450">
    <property type="match status" value="1"/>
</dbReference>
<dbReference type="InterPro" id="IPR057666">
    <property type="entry name" value="DrpA_SLOG"/>
</dbReference>
<dbReference type="GO" id="GO:0009294">
    <property type="term" value="P:DNA-mediated transformation"/>
    <property type="evidence" value="ECO:0007669"/>
    <property type="project" value="InterPro"/>
</dbReference>
<dbReference type="InterPro" id="IPR003488">
    <property type="entry name" value="DprA"/>
</dbReference>
<accession>A0A2H0WZ48</accession>
<feature type="domain" description="Smf/DprA SLOG" evidence="2">
    <location>
        <begin position="5"/>
        <end position="209"/>
    </location>
</feature>
<comment type="caution">
    <text evidence="4">The sequence shown here is derived from an EMBL/GenBank/DDBJ whole genome shotgun (WGS) entry which is preliminary data.</text>
</comment>
<gene>
    <name evidence="4" type="primary">dprA</name>
    <name evidence="4" type="ORF">COT54_01980</name>
</gene>
<dbReference type="InterPro" id="IPR041614">
    <property type="entry name" value="DprA_WH"/>
</dbReference>
<dbReference type="SUPFAM" id="SSF102405">
    <property type="entry name" value="MCP/YpsA-like"/>
    <property type="match status" value="1"/>
</dbReference>
<proteinExistence type="inferred from homology"/>
<evidence type="ECO:0000313" key="5">
    <source>
        <dbReference type="Proteomes" id="UP000229574"/>
    </source>
</evidence>
<dbReference type="PANTHER" id="PTHR43022:SF1">
    <property type="entry name" value="PROTEIN SMF"/>
    <property type="match status" value="1"/>
</dbReference>
<dbReference type="AlphaFoldDB" id="A0A2H0WZ48"/>
<dbReference type="NCBIfam" id="TIGR00732">
    <property type="entry name" value="dprA"/>
    <property type="match status" value="1"/>
</dbReference>
<dbReference type="EMBL" id="PEYY01000081">
    <property type="protein sequence ID" value="PIS17946.1"/>
    <property type="molecule type" value="Genomic_DNA"/>
</dbReference>
<dbReference type="PANTHER" id="PTHR43022">
    <property type="entry name" value="PROTEIN SMF"/>
    <property type="match status" value="1"/>
</dbReference>
<protein>
    <submittedName>
        <fullName evidence="4">DNA-protecting protein DprA</fullName>
    </submittedName>
</protein>
<reference evidence="5" key="1">
    <citation type="submission" date="2017-09" db="EMBL/GenBank/DDBJ databases">
        <title>Depth-based differentiation of microbial function through sediment-hosted aquifers and enrichment of novel symbionts in the deep terrestrial subsurface.</title>
        <authorList>
            <person name="Probst A.J."/>
            <person name="Ladd B."/>
            <person name="Jarett J.K."/>
            <person name="Geller-Mcgrath D.E."/>
            <person name="Sieber C.M.K."/>
            <person name="Emerson J.B."/>
            <person name="Anantharaman K."/>
            <person name="Thomas B.C."/>
            <person name="Malmstrom R."/>
            <person name="Stieglmeier M."/>
            <person name="Klingl A."/>
            <person name="Woyke T."/>
            <person name="Ryan C.M."/>
            <person name="Banfield J.F."/>
        </authorList>
    </citation>
    <scope>NUCLEOTIDE SEQUENCE [LARGE SCALE GENOMIC DNA]</scope>
</reference>
<name>A0A2H0WZ48_9BACT</name>
<evidence type="ECO:0000259" key="3">
    <source>
        <dbReference type="Pfam" id="PF17782"/>
    </source>
</evidence>
<evidence type="ECO:0000259" key="2">
    <source>
        <dbReference type="Pfam" id="PF02481"/>
    </source>
</evidence>
<dbReference type="Proteomes" id="UP000229574">
    <property type="component" value="Unassembled WGS sequence"/>
</dbReference>
<evidence type="ECO:0000313" key="4">
    <source>
        <dbReference type="EMBL" id="PIS17946.1"/>
    </source>
</evidence>